<sequence>MKVWERRVLGGPADCLLTGWTYGSEAKKSKTRWPQSSVCDFRPVRLDSTRLDSTRAAAAAGGGGERRCAALRRAGWLGGNRVSDSDRPGVFVSAADAFGALERRD</sequence>
<evidence type="ECO:0000313" key="2">
    <source>
        <dbReference type="Proteomes" id="UP000009169"/>
    </source>
</evidence>
<organism evidence="1 2">
    <name type="scientific">Trichophyton equinum (strain ATCC MYA-4606 / CBS 127.97)</name>
    <name type="common">Horse ringworm fungus</name>
    <dbReference type="NCBI Taxonomy" id="559882"/>
    <lineage>
        <taxon>Eukaryota</taxon>
        <taxon>Fungi</taxon>
        <taxon>Dikarya</taxon>
        <taxon>Ascomycota</taxon>
        <taxon>Pezizomycotina</taxon>
        <taxon>Eurotiomycetes</taxon>
        <taxon>Eurotiomycetidae</taxon>
        <taxon>Onygenales</taxon>
        <taxon>Arthrodermataceae</taxon>
        <taxon>Trichophyton</taxon>
    </lineage>
</organism>
<evidence type="ECO:0000313" key="1">
    <source>
        <dbReference type="EMBL" id="EGE06333.1"/>
    </source>
</evidence>
<reference evidence="2" key="1">
    <citation type="journal article" date="2012" name="MBio">
        <title>Comparative genome analysis of Trichophyton rubrum and related dermatophytes reveals candidate genes involved in infection.</title>
        <authorList>
            <person name="Martinez D.A."/>
            <person name="Oliver B.G."/>
            <person name="Graeser Y."/>
            <person name="Goldberg J.M."/>
            <person name="Li W."/>
            <person name="Martinez-Rossi N.M."/>
            <person name="Monod M."/>
            <person name="Shelest E."/>
            <person name="Barton R.C."/>
            <person name="Birch E."/>
            <person name="Brakhage A.A."/>
            <person name="Chen Z."/>
            <person name="Gurr S.J."/>
            <person name="Heiman D."/>
            <person name="Heitman J."/>
            <person name="Kosti I."/>
            <person name="Rossi A."/>
            <person name="Saif S."/>
            <person name="Samalova M."/>
            <person name="Saunders C.W."/>
            <person name="Shea T."/>
            <person name="Summerbell R.C."/>
            <person name="Xu J."/>
            <person name="Young S."/>
            <person name="Zeng Q."/>
            <person name="Birren B.W."/>
            <person name="Cuomo C.A."/>
            <person name="White T.C."/>
        </authorList>
    </citation>
    <scope>NUCLEOTIDE SEQUENCE [LARGE SCALE GENOMIC DNA]</scope>
    <source>
        <strain evidence="2">ATCC MYA-4606 / CBS 127.97</strain>
    </source>
</reference>
<dbReference type="Proteomes" id="UP000009169">
    <property type="component" value="Unassembled WGS sequence"/>
</dbReference>
<keyword evidence="2" id="KW-1185">Reference proteome</keyword>
<dbReference type="EMBL" id="DS995746">
    <property type="protein sequence ID" value="EGE06333.1"/>
    <property type="molecule type" value="Genomic_DNA"/>
</dbReference>
<dbReference type="HOGENOM" id="CLU_2238518_0_0_1"/>
<dbReference type="AlphaFoldDB" id="F2PWR5"/>
<accession>F2PWR5</accession>
<gene>
    <name evidence="1" type="ORF">TEQG_05336</name>
</gene>
<name>F2PWR5_TRIEC</name>
<dbReference type="VEuPathDB" id="FungiDB:TEQG_05336"/>
<protein>
    <submittedName>
        <fullName evidence="1">Uncharacterized protein</fullName>
    </submittedName>
</protein>
<proteinExistence type="predicted"/>